<evidence type="ECO:0000313" key="3">
    <source>
        <dbReference type="Proteomes" id="UP000029380"/>
    </source>
</evidence>
<evidence type="ECO:0000259" key="1">
    <source>
        <dbReference type="Pfam" id="PF13439"/>
    </source>
</evidence>
<keyword evidence="2" id="KW-0808">Transferase</keyword>
<dbReference type="Proteomes" id="UP000029380">
    <property type="component" value="Unassembled WGS sequence"/>
</dbReference>
<dbReference type="Gene3D" id="3.40.50.2000">
    <property type="entry name" value="Glycogen Phosphorylase B"/>
    <property type="match status" value="1"/>
</dbReference>
<gene>
    <name evidence="2" type="ORF">TMUPMC115_0494</name>
</gene>
<dbReference type="OrthoDB" id="9804196at2"/>
<dbReference type="Pfam" id="PF13439">
    <property type="entry name" value="Glyco_transf_4"/>
    <property type="match status" value="1"/>
</dbReference>
<dbReference type="AlphaFoldDB" id="A0A091CF28"/>
<sequence length="222" mass="26161">MKRVLHYVGRMDIGGMESLLMTMYRNIDRNKIQFDFAVHTREKCLYDDEIIALGGKFFRFPIMRKNPWRYKKAWDDFWKKHKDEYSAFHFHSPTFANVIAMKSAKKHGVPIIIAHCHNTHANRGKLQFIHDIVHKYHSKHMERYATHFFACSKPAAIWGFGPDYQKVFVMKNGIDLSKFSYDGKVRQQVREKLSLEDKFVVGNVARLATAKNQSFLLDIFLN</sequence>
<dbReference type="EMBL" id="JPVU01000044">
    <property type="protein sequence ID" value="KFN93338.1"/>
    <property type="molecule type" value="Genomic_DNA"/>
</dbReference>
<reference evidence="2 3" key="1">
    <citation type="submission" date="2014-08" db="EMBL/GenBank/DDBJ databases">
        <title>Genome sequence of Tetragenococcus muriaticus.</title>
        <authorList>
            <person name="Chuea-nongthon C."/>
            <person name="Rodtong S."/>
            <person name="Yongsawatdigul J."/>
            <person name="Steele J.L."/>
            <person name="Liu X.-y."/>
            <person name="Speers J."/>
            <person name="Glasner J.D."/>
            <person name="Neeno-Eckwall E.C."/>
        </authorList>
    </citation>
    <scope>NUCLEOTIDE SEQUENCE [LARGE SCALE GENOMIC DNA]</scope>
    <source>
        <strain evidence="2 3">PMC-11-5</strain>
    </source>
</reference>
<dbReference type="InterPro" id="IPR028098">
    <property type="entry name" value="Glyco_trans_4-like_N"/>
</dbReference>
<name>A0A091CF28_9ENTE</name>
<feature type="domain" description="Glycosyltransferase subfamily 4-like N-terminal" evidence="1">
    <location>
        <begin position="13"/>
        <end position="177"/>
    </location>
</feature>
<protein>
    <submittedName>
        <fullName evidence="2">Group 1 glycosyltransferase</fullName>
    </submittedName>
</protein>
<accession>A0A091CF28</accession>
<proteinExistence type="predicted"/>
<comment type="caution">
    <text evidence="2">The sequence shown here is derived from an EMBL/GenBank/DDBJ whole genome shotgun (WGS) entry which is preliminary data.</text>
</comment>
<organism evidence="2 3">
    <name type="scientific">Tetragenococcus muriaticus PMC-11-5</name>
    <dbReference type="NCBI Taxonomy" id="1302649"/>
    <lineage>
        <taxon>Bacteria</taxon>
        <taxon>Bacillati</taxon>
        <taxon>Bacillota</taxon>
        <taxon>Bacilli</taxon>
        <taxon>Lactobacillales</taxon>
        <taxon>Enterococcaceae</taxon>
        <taxon>Tetragenococcus</taxon>
    </lineage>
</organism>
<dbReference type="PATRIC" id="fig|1302649.3.peg.498"/>
<evidence type="ECO:0000313" key="2">
    <source>
        <dbReference type="EMBL" id="KFN93338.1"/>
    </source>
</evidence>
<dbReference type="GO" id="GO:0016740">
    <property type="term" value="F:transferase activity"/>
    <property type="evidence" value="ECO:0007669"/>
    <property type="project" value="UniProtKB-KW"/>
</dbReference>
<dbReference type="SUPFAM" id="SSF53756">
    <property type="entry name" value="UDP-Glycosyltransferase/glycogen phosphorylase"/>
    <property type="match status" value="1"/>
</dbReference>